<feature type="region of interest" description="Disordered" evidence="1">
    <location>
        <begin position="79"/>
        <end position="103"/>
    </location>
</feature>
<evidence type="ECO:0000313" key="3">
    <source>
        <dbReference type="Proteomes" id="UP000234289"/>
    </source>
</evidence>
<evidence type="ECO:0000313" key="2">
    <source>
        <dbReference type="EMBL" id="SMX99657.1"/>
    </source>
</evidence>
<proteinExistence type="predicted"/>
<organism evidence="2 3">
    <name type="scientific">Brevibacterium aurantiacum</name>
    <dbReference type="NCBI Taxonomy" id="273384"/>
    <lineage>
        <taxon>Bacteria</taxon>
        <taxon>Bacillati</taxon>
        <taxon>Actinomycetota</taxon>
        <taxon>Actinomycetes</taxon>
        <taxon>Micrococcales</taxon>
        <taxon>Brevibacteriaceae</taxon>
        <taxon>Brevibacterium</taxon>
    </lineage>
</organism>
<reference evidence="3" key="1">
    <citation type="submission" date="2017-03" db="EMBL/GenBank/DDBJ databases">
        <authorList>
            <person name="Monnet C."/>
        </authorList>
    </citation>
    <scope>NUCLEOTIDE SEQUENCE [LARGE SCALE GENOMIC DNA]</scope>
    <source>
        <strain evidence="3">CNRZ 920</strain>
    </source>
</reference>
<dbReference type="EMBL" id="FXZG01000026">
    <property type="protein sequence ID" value="SMX99657.1"/>
    <property type="molecule type" value="Genomic_DNA"/>
</dbReference>
<dbReference type="Proteomes" id="UP000234289">
    <property type="component" value="Unassembled WGS sequence"/>
</dbReference>
<protein>
    <submittedName>
        <fullName evidence="2">Uncharacterized protein</fullName>
    </submittedName>
</protein>
<evidence type="ECO:0000256" key="1">
    <source>
        <dbReference type="SAM" id="MobiDB-lite"/>
    </source>
</evidence>
<dbReference type="AlphaFoldDB" id="A0A2H1KIP6"/>
<dbReference type="RefSeq" id="WP_180959949.1">
    <property type="nucleotide sequence ID" value="NZ_FXZG01000026.1"/>
</dbReference>
<gene>
    <name evidence="2" type="ORF">BAUR920_03246</name>
</gene>
<sequence length="145" mass="16329">MPESQRGITTFARGRLANEPEFYGASSTSFAFSYLTSIVDIDKIDDLGPDLIASDRRSINWESGETVEIRNALKKAITGIGQDRRRRPKESKPSRVTKSRNIDIGKWPETIRTSEAKPLESLLDGIVEDDSISNSRLNRSWRTSK</sequence>
<accession>A0A2H1KIP6</accession>
<name>A0A2H1KIP6_BREAU</name>